<feature type="coiled-coil region" evidence="14">
    <location>
        <begin position="74"/>
        <end position="108"/>
    </location>
</feature>
<dbReference type="CDD" id="cd01053">
    <property type="entry name" value="AOX"/>
    <property type="match status" value="1"/>
</dbReference>
<dbReference type="PANTHER" id="PTHR31803">
    <property type="entry name" value="ALTERNATIVE OXIDASE"/>
    <property type="match status" value="1"/>
</dbReference>
<accession>A0A250WS85</accession>
<evidence type="ECO:0000256" key="13">
    <source>
        <dbReference type="RuleBase" id="RU003779"/>
    </source>
</evidence>
<sequence length="496" mass="56091">MELLKHPLKHPLPRPLRLPTNSSRYQGYRLPPIRSDKTGLLRNAEVASVHEGISSATSTATPQPSSTVLNDTHISQLQAQRAALTSQLDAVERDLREALAVLESEESSSHKERHSGTQNEVLDNFGYIRQFSGEPYDYNKAMGVPGGLLEMGSENFIREGRELLAALGLKNLPQLLRSSVGSAAPCPRSPEVQARRDLLGKLTLSNQAVWDREHAREPVKSPWVIKVPYYVLCWVLDVLFDGRPIQRFWLLETVARMPYFSYINLLHLYETLGWWRRSLEARKVHFAEEWNEAHHLLIMESLGGDQRWADRFIAQHAAVVYYVVLNILWFLSPTLAYNFSELIEAHAVDTYGQFVDENEAILKQLPPPRMARLYYESEDMYLFEKFQTERDPGSRHVAVMSLYDVFCNIRDDEAEHVATMHAMQRQDVLDRSPNVEAIAFSLILLIVGARTLGSASGVAGVEEVVEGAEGPLQQLAQLLPDVEGLLGALFRLLPFL</sequence>
<dbReference type="AlphaFoldDB" id="A0A250WS85"/>
<dbReference type="Pfam" id="PF01786">
    <property type="entry name" value="AOX"/>
    <property type="match status" value="1"/>
</dbReference>
<keyword evidence="9" id="KW-1133">Transmembrane helix</keyword>
<organism evidence="16 17">
    <name type="scientific">Chlamydomonas eustigma</name>
    <dbReference type="NCBI Taxonomy" id="1157962"/>
    <lineage>
        <taxon>Eukaryota</taxon>
        <taxon>Viridiplantae</taxon>
        <taxon>Chlorophyta</taxon>
        <taxon>core chlorophytes</taxon>
        <taxon>Chlorophyceae</taxon>
        <taxon>CS clade</taxon>
        <taxon>Chlamydomonadales</taxon>
        <taxon>Chlamydomonadaceae</taxon>
        <taxon>Chlamydomonas</taxon>
    </lineage>
</organism>
<keyword evidence="6 13" id="KW-0812">Transmembrane</keyword>
<comment type="similarity">
    <text evidence="3 13">Belongs to the alternative oxidase family.</text>
</comment>
<dbReference type="GO" id="GO:0005739">
    <property type="term" value="C:mitochondrion"/>
    <property type="evidence" value="ECO:0007669"/>
    <property type="project" value="TreeGrafter"/>
</dbReference>
<keyword evidence="4" id="KW-0813">Transport</keyword>
<keyword evidence="7 13" id="KW-0479">Metal-binding</keyword>
<keyword evidence="14" id="KW-0175">Coiled coil</keyword>
<evidence type="ECO:0000256" key="11">
    <source>
        <dbReference type="ARBA" id="ARBA00023004"/>
    </source>
</evidence>
<keyword evidence="10 13" id="KW-0560">Oxidoreductase</keyword>
<dbReference type="Gene3D" id="1.20.1260.140">
    <property type="entry name" value="Alternative oxidase"/>
    <property type="match status" value="1"/>
</dbReference>
<keyword evidence="17" id="KW-1185">Reference proteome</keyword>
<evidence type="ECO:0000256" key="1">
    <source>
        <dbReference type="ARBA" id="ARBA00001192"/>
    </source>
</evidence>
<keyword evidence="12 13" id="KW-0472">Membrane</keyword>
<dbReference type="GO" id="GO:0009916">
    <property type="term" value="F:alternative oxidase activity"/>
    <property type="evidence" value="ECO:0007669"/>
    <property type="project" value="UniProtKB-UniRule"/>
</dbReference>
<keyword evidence="11 13" id="KW-0408">Iron</keyword>
<dbReference type="EMBL" id="BEGY01000004">
    <property type="protein sequence ID" value="GAX73707.1"/>
    <property type="molecule type" value="Genomic_DNA"/>
</dbReference>
<dbReference type="Proteomes" id="UP000232323">
    <property type="component" value="Unassembled WGS sequence"/>
</dbReference>
<evidence type="ECO:0000313" key="17">
    <source>
        <dbReference type="Proteomes" id="UP000232323"/>
    </source>
</evidence>
<evidence type="ECO:0000256" key="10">
    <source>
        <dbReference type="ARBA" id="ARBA00023002"/>
    </source>
</evidence>
<feature type="region of interest" description="Disordered" evidence="15">
    <location>
        <begin position="1"/>
        <end position="34"/>
    </location>
</feature>
<evidence type="ECO:0000256" key="2">
    <source>
        <dbReference type="ARBA" id="ARBA00004370"/>
    </source>
</evidence>
<protein>
    <recommendedName>
        <fullName evidence="13">Ubiquinol oxidase</fullName>
        <ecNumber evidence="13">1.10.3.11</ecNumber>
    </recommendedName>
</protein>
<evidence type="ECO:0000256" key="6">
    <source>
        <dbReference type="ARBA" id="ARBA00022692"/>
    </source>
</evidence>
<evidence type="ECO:0000313" key="16">
    <source>
        <dbReference type="EMBL" id="GAX73707.1"/>
    </source>
</evidence>
<dbReference type="InterPro" id="IPR038659">
    <property type="entry name" value="AOX_sf"/>
</dbReference>
<dbReference type="GO" id="GO:0102721">
    <property type="term" value="F:ubiquinol:oxygen oxidoreductase activity"/>
    <property type="evidence" value="ECO:0007669"/>
    <property type="project" value="UniProtKB-EC"/>
</dbReference>
<proteinExistence type="inferred from homology"/>
<evidence type="ECO:0000256" key="14">
    <source>
        <dbReference type="SAM" id="Coils"/>
    </source>
</evidence>
<keyword evidence="5 13" id="KW-0679">Respiratory chain</keyword>
<comment type="cofactor">
    <cofactor evidence="13">
        <name>Fe cation</name>
        <dbReference type="ChEBI" id="CHEBI:24875"/>
    </cofactor>
    <text evidence="13">Binds 2 iron ions per subunit.</text>
</comment>
<evidence type="ECO:0000256" key="7">
    <source>
        <dbReference type="ARBA" id="ARBA00022723"/>
    </source>
</evidence>
<feature type="compositionally biased region" description="Basic residues" evidence="15">
    <location>
        <begin position="1"/>
        <end position="12"/>
    </location>
</feature>
<reference evidence="16 17" key="1">
    <citation type="submission" date="2017-08" db="EMBL/GenBank/DDBJ databases">
        <title>Acidophilic green algal genome provides insights into adaptation to an acidic environment.</title>
        <authorList>
            <person name="Hirooka S."/>
            <person name="Hirose Y."/>
            <person name="Kanesaki Y."/>
            <person name="Higuchi S."/>
            <person name="Fujiwara T."/>
            <person name="Onuma R."/>
            <person name="Era A."/>
            <person name="Ohbayashi R."/>
            <person name="Uzuka A."/>
            <person name="Nozaki H."/>
            <person name="Yoshikawa H."/>
            <person name="Miyagishima S.Y."/>
        </authorList>
    </citation>
    <scope>NUCLEOTIDE SEQUENCE [LARGE SCALE GENOMIC DNA]</scope>
    <source>
        <strain evidence="16 17">NIES-2499</strain>
    </source>
</reference>
<comment type="catalytic activity">
    <reaction evidence="1 13">
        <text>2 a ubiquinol + O2 = 2 a ubiquinone + 2 H2O</text>
        <dbReference type="Rhea" id="RHEA:30255"/>
        <dbReference type="Rhea" id="RHEA-COMP:9565"/>
        <dbReference type="Rhea" id="RHEA-COMP:9566"/>
        <dbReference type="ChEBI" id="CHEBI:15377"/>
        <dbReference type="ChEBI" id="CHEBI:15379"/>
        <dbReference type="ChEBI" id="CHEBI:16389"/>
        <dbReference type="ChEBI" id="CHEBI:17976"/>
        <dbReference type="EC" id="1.10.3.11"/>
    </reaction>
</comment>
<comment type="caution">
    <text evidence="16">The sequence shown here is derived from an EMBL/GenBank/DDBJ whole genome shotgun (WGS) entry which is preliminary data.</text>
</comment>
<dbReference type="STRING" id="1157962.A0A250WS85"/>
<dbReference type="OrthoDB" id="4493at2759"/>
<dbReference type="GO" id="GO:0010230">
    <property type="term" value="P:alternative respiration"/>
    <property type="evidence" value="ECO:0007669"/>
    <property type="project" value="TreeGrafter"/>
</dbReference>
<dbReference type="GO" id="GO:0046872">
    <property type="term" value="F:metal ion binding"/>
    <property type="evidence" value="ECO:0007669"/>
    <property type="project" value="UniProtKB-UniRule"/>
</dbReference>
<dbReference type="EC" id="1.10.3.11" evidence="13"/>
<dbReference type="PANTHER" id="PTHR31803:SF19">
    <property type="entry name" value="UBIQUINOL OXIDASE"/>
    <property type="match status" value="1"/>
</dbReference>
<evidence type="ECO:0000256" key="3">
    <source>
        <dbReference type="ARBA" id="ARBA00008388"/>
    </source>
</evidence>
<comment type="subcellular location">
    <subcellularLocation>
        <location evidence="2">Membrane</location>
    </subcellularLocation>
</comment>
<gene>
    <name evidence="16" type="ORF">CEUSTIGMA_g1160.t1</name>
</gene>
<keyword evidence="8 13" id="KW-0249">Electron transport</keyword>
<evidence type="ECO:0000256" key="15">
    <source>
        <dbReference type="SAM" id="MobiDB-lite"/>
    </source>
</evidence>
<evidence type="ECO:0000256" key="9">
    <source>
        <dbReference type="ARBA" id="ARBA00022989"/>
    </source>
</evidence>
<dbReference type="InterPro" id="IPR002680">
    <property type="entry name" value="AOX"/>
</dbReference>
<dbReference type="GO" id="GO:0098803">
    <property type="term" value="C:respiratory chain complex"/>
    <property type="evidence" value="ECO:0007669"/>
    <property type="project" value="UniProtKB-UniRule"/>
</dbReference>
<evidence type="ECO:0000256" key="4">
    <source>
        <dbReference type="ARBA" id="ARBA00022448"/>
    </source>
</evidence>
<name>A0A250WS85_9CHLO</name>
<dbReference type="GO" id="GO:0016020">
    <property type="term" value="C:membrane"/>
    <property type="evidence" value="ECO:0007669"/>
    <property type="project" value="UniProtKB-SubCell"/>
</dbReference>
<evidence type="ECO:0000256" key="5">
    <source>
        <dbReference type="ARBA" id="ARBA00022660"/>
    </source>
</evidence>
<dbReference type="GO" id="GO:0106292">
    <property type="term" value="F:superoxide-generating NADPH oxidase activity"/>
    <property type="evidence" value="ECO:0007669"/>
    <property type="project" value="UniProtKB-ARBA"/>
</dbReference>
<evidence type="ECO:0000256" key="8">
    <source>
        <dbReference type="ARBA" id="ARBA00022982"/>
    </source>
</evidence>
<evidence type="ECO:0000256" key="12">
    <source>
        <dbReference type="ARBA" id="ARBA00023136"/>
    </source>
</evidence>